<keyword evidence="3" id="KW-0808">Transferase</keyword>
<dbReference type="GO" id="GO:1990404">
    <property type="term" value="F:NAD+-protein mono-ADP-ribosyltransferase activity"/>
    <property type="evidence" value="ECO:0007669"/>
    <property type="project" value="TreeGrafter"/>
</dbReference>
<dbReference type="CDD" id="cd02907">
    <property type="entry name" value="Macro_Af1521_BAL-like"/>
    <property type="match status" value="1"/>
</dbReference>
<dbReference type="GO" id="GO:0003950">
    <property type="term" value="F:NAD+ poly-ADP-ribosyltransferase activity"/>
    <property type="evidence" value="ECO:0007669"/>
    <property type="project" value="TreeGrafter"/>
</dbReference>
<sequence length="920" mass="102476">MAAKLKMFEEIQDLACVPMGPLSKQMIEFVESSEVSNFIKEQFKKKKKIGVWEISDGSLTMYAMSIKDAHECIKIFKNCVVESFVSIEDAQSSLMKTEKWREVVDRIKGKCQNQIVDILHDPSGKIVILCTLESKIGMIREDIEDFLRDNTVENVSLELTPGEMKVINLHLKSKFEAIEKECQKDKVQISLGAKTVIITGNSKGIKGAKIKVENIIKDISTKEHSVSKPGVFKFIKTDQGRRTVSTTEKEVGVIIQTLIDGEDDMTKDEDTVMFKQPFINSSGITQIAQSNVAGRLVFAVLGDITQLEVDVIVNAANEDLDHRGGLAKVIVNKGGKDIQTECIKYIKQKGKLSEGEVYCSKAGKLKCKMIAHAFGPVWKNGRSNEEDHLRDCVMTTMEETHNRSMSSIAIPAISTGIFGYPTDKATKVIVQVVQDYFKQNSKSKIKKVYLCDVKDGTVKLFVDGMKKYLGTAKLLADPEETVSPWKNHVQSSEPGRDGNKGREGTVQFGSISVRVVKGQLAQQKVDVIVNSTSSNLNLESGMLSQSVLKAGGQRLQDECTQNYPNGIKEGEFAITSGGKLSCKSVLHGCLPSWHHDQSSIKILETFITECLNVSTKKQHKSIAFPSLGTGKLGYPVDQVAKLMFSCIEKFTESAPRSTITEILIVVYHQDHKSIKGFDDEFNRRVSYTGRSKERFNKERQPPQEERYRPRSTRPTSSHGRQHIINFGKIELKIYQGDITAVGVDVLVYSSNTECDLSRGAVAQAILKKGGRDITTELNTQKDKMKKDLLVVTSGGKLPCDKIIHLDMLNTSKDLKWKIFQVLKKTDDLQKHKVAIPALGTANANVSVYQVAADMLGVISQYRPQHVQEVHVVIYENSMLKSFIDATGKCRDQIKAEPAQYGDKVVADMGLGKIYEIFNKY</sequence>
<dbReference type="EMBL" id="UYJE01007673">
    <property type="protein sequence ID" value="VDI56850.1"/>
    <property type="molecule type" value="Genomic_DNA"/>
</dbReference>
<evidence type="ECO:0000256" key="1">
    <source>
        <dbReference type="ARBA" id="ARBA00004123"/>
    </source>
</evidence>
<dbReference type="GO" id="GO:0070212">
    <property type="term" value="P:protein poly-ADP-ribosylation"/>
    <property type="evidence" value="ECO:0007669"/>
    <property type="project" value="TreeGrafter"/>
</dbReference>
<dbReference type="InterPro" id="IPR002589">
    <property type="entry name" value="Macro_dom"/>
</dbReference>
<dbReference type="PANTHER" id="PTHR14453:SF102">
    <property type="entry name" value="PROTEIN MONO-ADP-RIBOSYLTRANSFERASE PARP14-LIKE"/>
    <property type="match status" value="1"/>
</dbReference>
<dbReference type="GO" id="GO:0003714">
    <property type="term" value="F:transcription corepressor activity"/>
    <property type="evidence" value="ECO:0007669"/>
    <property type="project" value="TreeGrafter"/>
</dbReference>
<dbReference type="GO" id="GO:0005737">
    <property type="term" value="C:cytoplasm"/>
    <property type="evidence" value="ECO:0007669"/>
    <property type="project" value="TreeGrafter"/>
</dbReference>
<evidence type="ECO:0000256" key="3">
    <source>
        <dbReference type="ARBA" id="ARBA00022679"/>
    </source>
</evidence>
<feature type="domain" description="Macro" evidence="7">
    <location>
        <begin position="284"/>
        <end position="469"/>
    </location>
</feature>
<dbReference type="GO" id="GO:0005634">
    <property type="term" value="C:nucleus"/>
    <property type="evidence" value="ECO:0007669"/>
    <property type="project" value="UniProtKB-SubCell"/>
</dbReference>
<evidence type="ECO:0000256" key="5">
    <source>
        <dbReference type="ARBA" id="ARBA00023242"/>
    </source>
</evidence>
<proteinExistence type="predicted"/>
<evidence type="ECO:0000256" key="2">
    <source>
        <dbReference type="ARBA" id="ARBA00022676"/>
    </source>
</evidence>
<feature type="domain" description="Macro" evidence="7">
    <location>
        <begin position="500"/>
        <end position="685"/>
    </location>
</feature>
<dbReference type="Proteomes" id="UP000596742">
    <property type="component" value="Unassembled WGS sequence"/>
</dbReference>
<name>A0A8B6G035_MYTGA</name>
<evidence type="ECO:0000313" key="8">
    <source>
        <dbReference type="EMBL" id="VDI56850.1"/>
    </source>
</evidence>
<comment type="subcellular location">
    <subcellularLocation>
        <location evidence="1">Nucleus</location>
    </subcellularLocation>
</comment>
<protein>
    <recommendedName>
        <fullName evidence="7">Macro domain-containing protein</fullName>
    </recommendedName>
</protein>
<keyword evidence="2" id="KW-0328">Glycosyltransferase</keyword>
<evidence type="ECO:0000259" key="7">
    <source>
        <dbReference type="PROSITE" id="PS51154"/>
    </source>
</evidence>
<dbReference type="SUPFAM" id="SSF52949">
    <property type="entry name" value="Macro domain-like"/>
    <property type="match status" value="3"/>
</dbReference>
<dbReference type="Pfam" id="PF01661">
    <property type="entry name" value="Macro"/>
    <property type="match status" value="3"/>
</dbReference>
<evidence type="ECO:0000256" key="4">
    <source>
        <dbReference type="ARBA" id="ARBA00023027"/>
    </source>
</evidence>
<dbReference type="PANTHER" id="PTHR14453">
    <property type="entry name" value="PARP/ZINC FINGER CCCH TYPE DOMAIN CONTAINING PROTEIN"/>
    <property type="match status" value="1"/>
</dbReference>
<feature type="region of interest" description="Disordered" evidence="6">
    <location>
        <begin position="483"/>
        <end position="503"/>
    </location>
</feature>
<gene>
    <name evidence="8" type="ORF">MGAL_10B046702</name>
</gene>
<keyword evidence="9" id="KW-1185">Reference proteome</keyword>
<feature type="region of interest" description="Disordered" evidence="6">
    <location>
        <begin position="688"/>
        <end position="719"/>
    </location>
</feature>
<keyword evidence="4" id="KW-0520">NAD</keyword>
<keyword evidence="5" id="KW-0539">Nucleus</keyword>
<comment type="caution">
    <text evidence="8">The sequence shown here is derived from an EMBL/GenBank/DDBJ whole genome shotgun (WGS) entry which is preliminary data.</text>
</comment>
<reference evidence="8" key="1">
    <citation type="submission" date="2018-11" db="EMBL/GenBank/DDBJ databases">
        <authorList>
            <person name="Alioto T."/>
            <person name="Alioto T."/>
        </authorList>
    </citation>
    <scope>NUCLEOTIDE SEQUENCE</scope>
</reference>
<dbReference type="Gene3D" id="3.40.220.10">
    <property type="entry name" value="Leucine Aminopeptidase, subunit E, domain 1"/>
    <property type="match status" value="3"/>
</dbReference>
<dbReference type="GO" id="GO:0010629">
    <property type="term" value="P:negative regulation of gene expression"/>
    <property type="evidence" value="ECO:0007669"/>
    <property type="project" value="TreeGrafter"/>
</dbReference>
<dbReference type="OrthoDB" id="10052316at2759"/>
<evidence type="ECO:0000256" key="6">
    <source>
        <dbReference type="SAM" id="MobiDB-lite"/>
    </source>
</evidence>
<evidence type="ECO:0000313" key="9">
    <source>
        <dbReference type="Proteomes" id="UP000596742"/>
    </source>
</evidence>
<dbReference type="AlphaFoldDB" id="A0A8B6G035"/>
<dbReference type="PROSITE" id="PS51154">
    <property type="entry name" value="MACRO"/>
    <property type="match status" value="3"/>
</dbReference>
<dbReference type="SMART" id="SM00506">
    <property type="entry name" value="A1pp"/>
    <property type="match status" value="3"/>
</dbReference>
<feature type="compositionally biased region" description="Basic and acidic residues" evidence="6">
    <location>
        <begin position="494"/>
        <end position="503"/>
    </location>
</feature>
<dbReference type="InterPro" id="IPR043472">
    <property type="entry name" value="Macro_dom-like"/>
</dbReference>
<dbReference type="InterPro" id="IPR052056">
    <property type="entry name" value="Mono-ARTD/PARP"/>
</dbReference>
<accession>A0A8B6G035</accession>
<organism evidence="8 9">
    <name type="scientific">Mytilus galloprovincialis</name>
    <name type="common">Mediterranean mussel</name>
    <dbReference type="NCBI Taxonomy" id="29158"/>
    <lineage>
        <taxon>Eukaryota</taxon>
        <taxon>Metazoa</taxon>
        <taxon>Spiralia</taxon>
        <taxon>Lophotrochozoa</taxon>
        <taxon>Mollusca</taxon>
        <taxon>Bivalvia</taxon>
        <taxon>Autobranchia</taxon>
        <taxon>Pteriomorphia</taxon>
        <taxon>Mytilida</taxon>
        <taxon>Mytiloidea</taxon>
        <taxon>Mytilidae</taxon>
        <taxon>Mytilinae</taxon>
        <taxon>Mytilus</taxon>
    </lineage>
</organism>
<feature type="domain" description="Macro" evidence="7">
    <location>
        <begin position="718"/>
        <end position="890"/>
    </location>
</feature>
<feature type="compositionally biased region" description="Basic and acidic residues" evidence="6">
    <location>
        <begin position="690"/>
        <end position="708"/>
    </location>
</feature>